<protein>
    <submittedName>
        <fullName evidence="2">Uncharacterized protein</fullName>
    </submittedName>
</protein>
<sequence>MQLGMAVSSKSNGLESALEVARSSCDSMSLQELQCAHRSVTSLLSDLAEAICFQAKRNTARNDSCVEENGDAQLWKEHLWRKDTADLRACLVCLRKRRRTVLTRHGCAQCVVASATAEKNNNQPQQEDQEKGKVERVPLCSELCHAVHHEEAASQLVSNGAENLPLLSSPGHQDLGIASLLCSQMLANLQSSPNGVVWERARGRPPKTFSATVKRGRGTGRRGRPPLHSYGESRKRRISNNSSKSGDLPEIKPLPSILAAAAASGASGDEATAQCLDLSLASRSSP</sequence>
<evidence type="ECO:0000313" key="2">
    <source>
        <dbReference type="EMBL" id="KAL3314053.1"/>
    </source>
</evidence>
<dbReference type="EMBL" id="JBJKFK010001113">
    <property type="protein sequence ID" value="KAL3314053.1"/>
    <property type="molecule type" value="Genomic_DNA"/>
</dbReference>
<reference evidence="2 3" key="1">
    <citation type="submission" date="2024-11" db="EMBL/GenBank/DDBJ databases">
        <title>Adaptive evolution of stress response genes in parasites aligns with host niche diversity.</title>
        <authorList>
            <person name="Hahn C."/>
            <person name="Resl P."/>
        </authorList>
    </citation>
    <scope>NUCLEOTIDE SEQUENCE [LARGE SCALE GENOMIC DNA]</scope>
    <source>
        <strain evidence="2">EGGRZ-B1_66</strain>
        <tissue evidence="2">Body</tissue>
    </source>
</reference>
<gene>
    <name evidence="2" type="ORF">Ciccas_007335</name>
</gene>
<feature type="region of interest" description="Disordered" evidence="1">
    <location>
        <begin position="199"/>
        <end position="251"/>
    </location>
</feature>
<evidence type="ECO:0000313" key="3">
    <source>
        <dbReference type="Proteomes" id="UP001626550"/>
    </source>
</evidence>
<proteinExistence type="predicted"/>
<feature type="compositionally biased region" description="Basic residues" evidence="1">
    <location>
        <begin position="214"/>
        <end position="225"/>
    </location>
</feature>
<dbReference type="Proteomes" id="UP001626550">
    <property type="component" value="Unassembled WGS sequence"/>
</dbReference>
<accession>A0ABD2Q3W3</accession>
<evidence type="ECO:0000256" key="1">
    <source>
        <dbReference type="SAM" id="MobiDB-lite"/>
    </source>
</evidence>
<organism evidence="2 3">
    <name type="scientific">Cichlidogyrus casuarinus</name>
    <dbReference type="NCBI Taxonomy" id="1844966"/>
    <lineage>
        <taxon>Eukaryota</taxon>
        <taxon>Metazoa</taxon>
        <taxon>Spiralia</taxon>
        <taxon>Lophotrochozoa</taxon>
        <taxon>Platyhelminthes</taxon>
        <taxon>Monogenea</taxon>
        <taxon>Monopisthocotylea</taxon>
        <taxon>Dactylogyridea</taxon>
        <taxon>Ancyrocephalidae</taxon>
        <taxon>Cichlidogyrus</taxon>
    </lineage>
</organism>
<dbReference type="AlphaFoldDB" id="A0ABD2Q3W3"/>
<name>A0ABD2Q3W3_9PLAT</name>
<comment type="caution">
    <text evidence="2">The sequence shown here is derived from an EMBL/GenBank/DDBJ whole genome shotgun (WGS) entry which is preliminary data.</text>
</comment>
<keyword evidence="3" id="KW-1185">Reference proteome</keyword>